<dbReference type="RefSeq" id="XP_070855653.1">
    <property type="nucleotide sequence ID" value="XM_070999552.1"/>
</dbReference>
<proteinExistence type="predicted"/>
<evidence type="ECO:0000313" key="2">
    <source>
        <dbReference type="Proteomes" id="UP001652628"/>
    </source>
</evidence>
<name>A0AB40DKA6_DROSZ</name>
<dbReference type="AlphaFoldDB" id="A0AB40DKA6"/>
<sequence>MDHTCDLIDNTTGETTAESLKRMEQKIADKMTVHLELVVDLSTDELSTHLVEIEALLNSRPIASPGNDPNDGEELTPGTFRSTRLFLRCRKNPAQTGYAERLYIGYMKRWRILSSLKQQFWRTCSKDYLASLQQRSKWRTVGTDLEIGCLVLVHEDNLPPQRW</sequence>
<accession>A0AB40DKA6</accession>
<dbReference type="PANTHER" id="PTHR47331">
    <property type="entry name" value="PHD-TYPE DOMAIN-CONTAINING PROTEIN"/>
    <property type="match status" value="1"/>
</dbReference>
<keyword evidence="2" id="KW-1185">Reference proteome</keyword>
<evidence type="ECO:0000313" key="3">
    <source>
        <dbReference type="RefSeq" id="XP_065723507.1"/>
    </source>
</evidence>
<dbReference type="Pfam" id="PF18701">
    <property type="entry name" value="DUF5641"/>
    <property type="match status" value="1"/>
</dbReference>
<dbReference type="RefSeq" id="XP_065723507.1">
    <property type="nucleotide sequence ID" value="XM_065867435.1"/>
</dbReference>
<evidence type="ECO:0000313" key="5">
    <source>
        <dbReference type="RefSeq" id="XP_070855654.1"/>
    </source>
</evidence>
<reference evidence="3" key="1">
    <citation type="submission" date="2025-04" db="UniProtKB">
        <authorList>
            <consortium name="RefSeq"/>
        </authorList>
    </citation>
    <scope>IDENTIFICATION</scope>
    <source>
        <strain evidence="3">WT10</strain>
        <tissue evidence="3">Whole body</tissue>
    </source>
</reference>
<dbReference type="PANTHER" id="PTHR47331:SF1">
    <property type="entry name" value="GAG-LIKE PROTEIN"/>
    <property type="match status" value="1"/>
</dbReference>
<evidence type="ECO:0000313" key="6">
    <source>
        <dbReference type="RefSeq" id="XP_070855655.1"/>
    </source>
</evidence>
<protein>
    <submittedName>
        <fullName evidence="3">Uncharacterized protein LOC118876749 isoform X1</fullName>
    </submittedName>
</protein>
<dbReference type="InterPro" id="IPR040676">
    <property type="entry name" value="DUF5641"/>
</dbReference>
<dbReference type="Proteomes" id="UP001652628">
    <property type="component" value="Chromosome 2L"/>
</dbReference>
<organism evidence="2 3">
    <name type="scientific">Drosophila suzukii</name>
    <name type="common">Spotted-wing drosophila fruit fly</name>
    <dbReference type="NCBI Taxonomy" id="28584"/>
    <lineage>
        <taxon>Eukaryota</taxon>
        <taxon>Metazoa</taxon>
        <taxon>Ecdysozoa</taxon>
        <taxon>Arthropoda</taxon>
        <taxon>Hexapoda</taxon>
        <taxon>Insecta</taxon>
        <taxon>Pterygota</taxon>
        <taxon>Neoptera</taxon>
        <taxon>Endopterygota</taxon>
        <taxon>Diptera</taxon>
        <taxon>Brachycera</taxon>
        <taxon>Muscomorpha</taxon>
        <taxon>Ephydroidea</taxon>
        <taxon>Drosophilidae</taxon>
        <taxon>Drosophila</taxon>
        <taxon>Sophophora</taxon>
    </lineage>
</organism>
<dbReference type="RefSeq" id="XP_070855655.1">
    <property type="nucleotide sequence ID" value="XM_070999554.1"/>
</dbReference>
<evidence type="ECO:0000259" key="1">
    <source>
        <dbReference type="Pfam" id="PF18701"/>
    </source>
</evidence>
<feature type="domain" description="DUF5641" evidence="1">
    <location>
        <begin position="108"/>
        <end position="163"/>
    </location>
</feature>
<dbReference type="GeneID" id="118876749"/>
<gene>
    <name evidence="3 4 5 6" type="primary">LOC118876749</name>
</gene>
<evidence type="ECO:0000313" key="4">
    <source>
        <dbReference type="RefSeq" id="XP_070855653.1"/>
    </source>
</evidence>
<dbReference type="RefSeq" id="XP_070855654.1">
    <property type="nucleotide sequence ID" value="XM_070999553.1"/>
</dbReference>